<gene>
    <name evidence="1" type="ORF">POM88_008931</name>
</gene>
<name>A0AAD8J860_9APIA</name>
<reference evidence="1" key="2">
    <citation type="submission" date="2023-05" db="EMBL/GenBank/DDBJ databases">
        <authorList>
            <person name="Schelkunov M.I."/>
        </authorList>
    </citation>
    <scope>NUCLEOTIDE SEQUENCE</scope>
    <source>
        <strain evidence="1">Hsosn_3</strain>
        <tissue evidence="1">Leaf</tissue>
    </source>
</reference>
<evidence type="ECO:0000313" key="2">
    <source>
        <dbReference type="Proteomes" id="UP001237642"/>
    </source>
</evidence>
<accession>A0AAD8J860</accession>
<dbReference type="AlphaFoldDB" id="A0AAD8J860"/>
<dbReference type="Proteomes" id="UP001237642">
    <property type="component" value="Unassembled WGS sequence"/>
</dbReference>
<comment type="caution">
    <text evidence="1">The sequence shown here is derived from an EMBL/GenBank/DDBJ whole genome shotgun (WGS) entry which is preliminary data.</text>
</comment>
<dbReference type="EMBL" id="JAUIZM010000002">
    <property type="protein sequence ID" value="KAK1399068.1"/>
    <property type="molecule type" value="Genomic_DNA"/>
</dbReference>
<keyword evidence="2" id="KW-1185">Reference proteome</keyword>
<evidence type="ECO:0000313" key="1">
    <source>
        <dbReference type="EMBL" id="KAK1399068.1"/>
    </source>
</evidence>
<sequence length="172" mass="19669">MSSLTPPSTITTRRNCIQSAVGKVRRTLLHDLDDVADDIQQDTHVFVTPSIAISPKVRRTMLDDLDDVDDDIQQDTHVFVTPSIVISPKVRRTLLDDLDDVADDIQQDTHVFVTPSMVISPKVRINPAAMKLLNSIERIQKIVTERIRRMRNNPSAKKAEWDRKMRILMSMR</sequence>
<organism evidence="1 2">
    <name type="scientific">Heracleum sosnowskyi</name>
    <dbReference type="NCBI Taxonomy" id="360622"/>
    <lineage>
        <taxon>Eukaryota</taxon>
        <taxon>Viridiplantae</taxon>
        <taxon>Streptophyta</taxon>
        <taxon>Embryophyta</taxon>
        <taxon>Tracheophyta</taxon>
        <taxon>Spermatophyta</taxon>
        <taxon>Magnoliopsida</taxon>
        <taxon>eudicotyledons</taxon>
        <taxon>Gunneridae</taxon>
        <taxon>Pentapetalae</taxon>
        <taxon>asterids</taxon>
        <taxon>campanulids</taxon>
        <taxon>Apiales</taxon>
        <taxon>Apiaceae</taxon>
        <taxon>Apioideae</taxon>
        <taxon>apioid superclade</taxon>
        <taxon>Tordylieae</taxon>
        <taxon>Tordyliinae</taxon>
        <taxon>Heracleum</taxon>
    </lineage>
</organism>
<protein>
    <submittedName>
        <fullName evidence="1">Uncharacterized protein</fullName>
    </submittedName>
</protein>
<reference evidence="1" key="1">
    <citation type="submission" date="2023-02" db="EMBL/GenBank/DDBJ databases">
        <title>Genome of toxic invasive species Heracleum sosnowskyi carries increased number of genes despite the absence of recent whole-genome duplications.</title>
        <authorList>
            <person name="Schelkunov M."/>
            <person name="Shtratnikova V."/>
            <person name="Makarenko M."/>
            <person name="Klepikova A."/>
            <person name="Omelchenko D."/>
            <person name="Novikova G."/>
            <person name="Obukhova E."/>
            <person name="Bogdanov V."/>
            <person name="Penin A."/>
            <person name="Logacheva M."/>
        </authorList>
    </citation>
    <scope>NUCLEOTIDE SEQUENCE</scope>
    <source>
        <strain evidence="1">Hsosn_3</strain>
        <tissue evidence="1">Leaf</tissue>
    </source>
</reference>
<proteinExistence type="predicted"/>